<evidence type="ECO:0000313" key="8">
    <source>
        <dbReference type="Proteomes" id="UP001596028"/>
    </source>
</evidence>
<feature type="domain" description="HTH araC/xylS-type" evidence="5">
    <location>
        <begin position="442"/>
        <end position="540"/>
    </location>
</feature>
<dbReference type="SMART" id="SM00342">
    <property type="entry name" value="HTH_ARAC"/>
    <property type="match status" value="1"/>
</dbReference>
<evidence type="ECO:0000256" key="1">
    <source>
        <dbReference type="ARBA" id="ARBA00023015"/>
    </source>
</evidence>
<evidence type="ECO:0000259" key="5">
    <source>
        <dbReference type="PROSITE" id="PS01124"/>
    </source>
</evidence>
<dbReference type="InterPro" id="IPR018060">
    <property type="entry name" value="HTH_AraC"/>
</dbReference>
<dbReference type="RefSeq" id="WP_378098529.1">
    <property type="nucleotide sequence ID" value="NZ_JBHSEP010000012.1"/>
</dbReference>
<dbReference type="Pfam" id="PF12833">
    <property type="entry name" value="HTH_18"/>
    <property type="match status" value="1"/>
</dbReference>
<feature type="domain" description="Response regulatory" evidence="6">
    <location>
        <begin position="5"/>
        <end position="123"/>
    </location>
</feature>
<comment type="caution">
    <text evidence="7">The sequence shown here is derived from an EMBL/GenBank/DDBJ whole genome shotgun (WGS) entry which is preliminary data.</text>
</comment>
<dbReference type="PANTHER" id="PTHR43280:SF28">
    <property type="entry name" value="HTH-TYPE TRANSCRIPTIONAL ACTIVATOR RHAS"/>
    <property type="match status" value="1"/>
</dbReference>
<gene>
    <name evidence="7" type="ORF">ACFO3S_16670</name>
</gene>
<protein>
    <submittedName>
        <fullName evidence="7">Helix-turn-helix domain-containing protein</fullName>
    </submittedName>
</protein>
<dbReference type="Pfam" id="PF00072">
    <property type="entry name" value="Response_reg"/>
    <property type="match status" value="1"/>
</dbReference>
<dbReference type="Gene3D" id="1.10.10.60">
    <property type="entry name" value="Homeodomain-like"/>
    <property type="match status" value="2"/>
</dbReference>
<dbReference type="SUPFAM" id="SSF52172">
    <property type="entry name" value="CheY-like"/>
    <property type="match status" value="1"/>
</dbReference>
<evidence type="ECO:0000256" key="3">
    <source>
        <dbReference type="ARBA" id="ARBA00023163"/>
    </source>
</evidence>
<evidence type="ECO:0000256" key="2">
    <source>
        <dbReference type="ARBA" id="ARBA00023125"/>
    </source>
</evidence>
<keyword evidence="1" id="KW-0805">Transcription regulation</keyword>
<dbReference type="EMBL" id="JBHSEP010000012">
    <property type="protein sequence ID" value="MFC4599890.1"/>
    <property type="molecule type" value="Genomic_DNA"/>
</dbReference>
<evidence type="ECO:0000256" key="4">
    <source>
        <dbReference type="PROSITE-ProRule" id="PRU00169"/>
    </source>
</evidence>
<keyword evidence="3" id="KW-0804">Transcription</keyword>
<accession>A0ABV9FFU8</accession>
<keyword evidence="2" id="KW-0238">DNA-binding</keyword>
<dbReference type="InterPro" id="IPR009057">
    <property type="entry name" value="Homeodomain-like_sf"/>
</dbReference>
<dbReference type="PANTHER" id="PTHR43280">
    <property type="entry name" value="ARAC-FAMILY TRANSCRIPTIONAL REGULATOR"/>
    <property type="match status" value="1"/>
</dbReference>
<dbReference type="SMART" id="SM00448">
    <property type="entry name" value="REC"/>
    <property type="match status" value="1"/>
</dbReference>
<feature type="modified residue" description="4-aspartylphosphate" evidence="4">
    <location>
        <position position="59"/>
    </location>
</feature>
<name>A0ABV9FFU8_9BACL</name>
<reference evidence="8" key="1">
    <citation type="journal article" date="2019" name="Int. J. Syst. Evol. Microbiol.">
        <title>The Global Catalogue of Microorganisms (GCM) 10K type strain sequencing project: providing services to taxonomists for standard genome sequencing and annotation.</title>
        <authorList>
            <consortium name="The Broad Institute Genomics Platform"/>
            <consortium name="The Broad Institute Genome Sequencing Center for Infectious Disease"/>
            <person name="Wu L."/>
            <person name="Ma J."/>
        </authorList>
    </citation>
    <scope>NUCLEOTIDE SEQUENCE [LARGE SCALE GENOMIC DNA]</scope>
    <source>
        <strain evidence="8">CCUG 49571</strain>
    </source>
</reference>
<organism evidence="7 8">
    <name type="scientific">Cohnella hongkongensis</name>
    <dbReference type="NCBI Taxonomy" id="178337"/>
    <lineage>
        <taxon>Bacteria</taxon>
        <taxon>Bacillati</taxon>
        <taxon>Bacillota</taxon>
        <taxon>Bacilli</taxon>
        <taxon>Bacillales</taxon>
        <taxon>Paenibacillaceae</taxon>
        <taxon>Cohnella</taxon>
    </lineage>
</organism>
<dbReference type="PROSITE" id="PS01124">
    <property type="entry name" value="HTH_ARAC_FAMILY_2"/>
    <property type="match status" value="1"/>
</dbReference>
<dbReference type="SUPFAM" id="SSF46689">
    <property type="entry name" value="Homeodomain-like"/>
    <property type="match status" value="2"/>
</dbReference>
<dbReference type="PROSITE" id="PS50110">
    <property type="entry name" value="RESPONSE_REGULATORY"/>
    <property type="match status" value="1"/>
</dbReference>
<dbReference type="CDD" id="cd17536">
    <property type="entry name" value="REC_YesN-like"/>
    <property type="match status" value="1"/>
</dbReference>
<evidence type="ECO:0000259" key="6">
    <source>
        <dbReference type="PROSITE" id="PS50110"/>
    </source>
</evidence>
<proteinExistence type="predicted"/>
<sequence>MQTIRTLIVDDEPRIRRGIERLVLSCGEGWEVAATAGDGREALDYFRATDGAVDLLITDVKMPEMDGLTLIQEAKKSYSFYPLLISGYDDFQYLQTALREGALDYLLKPVDREQFRRRMAEIRQIVSEGRYQLQKRGEMEREAEKHRKARQIQTLSYIASMDIDAASLGYWVDDFPKGRYLLMAVRMDTMPVKARSYKPGDWKAYFYALENIMGEVLEQRFSGQGDRLGWCWRGGETEFWMLLFSPDPGLEWEAEALELATGLRSSIQTYTPFSVSVSYGDPIEDLYLLPEAKRQALGLMNYRFLYGGNRIFRRERTEPETAASGAPDKELAATLRKLKRSVEQGQAEEAEACSKRLFELLDRTGSPDKLQRMARNAMILVHSAGLENLSGYAMSLSLEEELHKAENAASLHELKRCVNGLLERVLKDIGQARESGSRKPIEQAKAWMAEHLDQEITIKRIADMVYMNPTYFSEYFKQQTGETMLDYLTRQRIERAKTLLADQRLKIQEICGRIGYQDAKYFGRLFKQWTGHTPSGYRERLLAREGEMANEQEP</sequence>
<keyword evidence="8" id="KW-1185">Reference proteome</keyword>
<dbReference type="InterPro" id="IPR011006">
    <property type="entry name" value="CheY-like_superfamily"/>
</dbReference>
<keyword evidence="4" id="KW-0597">Phosphoprotein</keyword>
<dbReference type="InterPro" id="IPR001789">
    <property type="entry name" value="Sig_transdc_resp-reg_receiver"/>
</dbReference>
<evidence type="ECO:0000313" key="7">
    <source>
        <dbReference type="EMBL" id="MFC4599890.1"/>
    </source>
</evidence>
<dbReference type="Proteomes" id="UP001596028">
    <property type="component" value="Unassembled WGS sequence"/>
</dbReference>
<dbReference type="Gene3D" id="3.40.50.2300">
    <property type="match status" value="1"/>
</dbReference>